<dbReference type="AlphaFoldDB" id="A0A7W8G6J5"/>
<keyword evidence="1" id="KW-0732">Signal</keyword>
<keyword evidence="3" id="KW-1185">Reference proteome</keyword>
<evidence type="ECO:0008006" key="4">
    <source>
        <dbReference type="Google" id="ProtNLM"/>
    </source>
</evidence>
<feature type="signal peptide" evidence="1">
    <location>
        <begin position="1"/>
        <end position="19"/>
    </location>
</feature>
<feature type="chain" id="PRO_5030825571" description="Outer membrane protein beta-barrel domain-containing protein" evidence="1">
    <location>
        <begin position="20"/>
        <end position="247"/>
    </location>
</feature>
<evidence type="ECO:0000313" key="2">
    <source>
        <dbReference type="EMBL" id="MBB5224730.1"/>
    </source>
</evidence>
<comment type="caution">
    <text evidence="2">The sequence shown here is derived from an EMBL/GenBank/DDBJ whole genome shotgun (WGS) entry which is preliminary data.</text>
</comment>
<evidence type="ECO:0000313" key="3">
    <source>
        <dbReference type="Proteomes" id="UP000518887"/>
    </source>
</evidence>
<name>A0A7W8G6J5_9SPIR</name>
<dbReference type="Proteomes" id="UP000518887">
    <property type="component" value="Unassembled WGS sequence"/>
</dbReference>
<dbReference type="RefSeq" id="WP_184656335.1">
    <property type="nucleotide sequence ID" value="NZ_JACHFQ010000001.1"/>
</dbReference>
<sequence>MKKFVLFLSFFLLSLSFSAGQEKIPENEISAEEADSSAEPKESFFSKIDPTLFFTLGPKLMLNTDDHTKSAPSPIMYSLGIGGDFLLENNILLQAHASFFTNYYLWDGEKAQPAEVENRTATALSAMIDLTGGYTLKLGQEEKHLLSLNAGLGFLARYAILSGGVDEDSPNRDTGSKAGDDISDINSCFFSDLNFLYPEVALSYSYVLSDLWKIGGEFRTYIPLGSLMNGNGADSMIFSLALKISHK</sequence>
<evidence type="ECO:0000256" key="1">
    <source>
        <dbReference type="SAM" id="SignalP"/>
    </source>
</evidence>
<dbReference type="EMBL" id="JACHFQ010000001">
    <property type="protein sequence ID" value="MBB5224730.1"/>
    <property type="molecule type" value="Genomic_DNA"/>
</dbReference>
<accession>A0A7W8G6J5</accession>
<protein>
    <recommendedName>
        <fullName evidence="4">Outer membrane protein beta-barrel domain-containing protein</fullName>
    </recommendedName>
</protein>
<reference evidence="2 3" key="1">
    <citation type="submission" date="2020-08" db="EMBL/GenBank/DDBJ databases">
        <title>Genomic Encyclopedia of Type Strains, Phase IV (KMG-IV): sequencing the most valuable type-strain genomes for metagenomic binning, comparative biology and taxonomic classification.</title>
        <authorList>
            <person name="Goeker M."/>
        </authorList>
    </citation>
    <scope>NUCLEOTIDE SEQUENCE [LARGE SCALE GENOMIC DNA]</scope>
    <source>
        <strain evidence="2 3">DSM 103462</strain>
    </source>
</reference>
<gene>
    <name evidence="2" type="ORF">HNP76_000070</name>
</gene>
<proteinExistence type="predicted"/>
<organism evidence="2 3">
    <name type="scientific">Treponema ruminis</name>
    <dbReference type="NCBI Taxonomy" id="744515"/>
    <lineage>
        <taxon>Bacteria</taxon>
        <taxon>Pseudomonadati</taxon>
        <taxon>Spirochaetota</taxon>
        <taxon>Spirochaetia</taxon>
        <taxon>Spirochaetales</taxon>
        <taxon>Treponemataceae</taxon>
        <taxon>Treponema</taxon>
    </lineage>
</organism>